<sequence>MRFVSYLKMPFHFDAARLQADLDRVDTEPWSWHGNRFIYRGEWSGLSFRNRSGDPADLAADSLRGSEFVKTPLLDRCDYISEVMGAFACPLGSVRFLKVAAGAEIDEHVDGGLCYEVGEARLHIPVVTHADLDFRLNGERLVMQPGECWYINANMPHSVANRGAVDRVHLVVDAGVNDWLRGYFEGATCAT</sequence>
<feature type="domain" description="Aspartyl/asparaginy/proline hydroxylase" evidence="1">
    <location>
        <begin position="79"/>
        <end position="173"/>
    </location>
</feature>
<name>W4LAD3_ENTF1</name>
<comment type="caution">
    <text evidence="2">The sequence shown here is derived from an EMBL/GenBank/DDBJ whole genome shotgun (WGS) entry which is preliminary data.</text>
</comment>
<dbReference type="Gene3D" id="2.60.120.330">
    <property type="entry name" value="B-lactam Antibiotic, Isopenicillin N Synthase, Chain"/>
    <property type="match status" value="1"/>
</dbReference>
<evidence type="ECO:0000259" key="1">
    <source>
        <dbReference type="Pfam" id="PF05118"/>
    </source>
</evidence>
<reference evidence="2 3" key="1">
    <citation type="journal article" date="2014" name="Nature">
        <title>An environmental bacterial taxon with a large and distinct metabolic repertoire.</title>
        <authorList>
            <person name="Wilson M.C."/>
            <person name="Mori T."/>
            <person name="Ruckert C."/>
            <person name="Uria A.R."/>
            <person name="Helf M.J."/>
            <person name="Takada K."/>
            <person name="Gernert C."/>
            <person name="Steffens U.A."/>
            <person name="Heycke N."/>
            <person name="Schmitt S."/>
            <person name="Rinke C."/>
            <person name="Helfrich E.J."/>
            <person name="Brachmann A.O."/>
            <person name="Gurgui C."/>
            <person name="Wakimoto T."/>
            <person name="Kracht M."/>
            <person name="Crusemann M."/>
            <person name="Hentschel U."/>
            <person name="Abe I."/>
            <person name="Matsunaga S."/>
            <person name="Kalinowski J."/>
            <person name="Takeyama H."/>
            <person name="Piel J."/>
        </authorList>
    </citation>
    <scope>NUCLEOTIDE SEQUENCE [LARGE SCALE GENOMIC DNA]</scope>
    <source>
        <strain evidence="3">TSY1</strain>
    </source>
</reference>
<keyword evidence="3" id="KW-1185">Reference proteome</keyword>
<organism evidence="2 3">
    <name type="scientific">Entotheonella factor</name>
    <dbReference type="NCBI Taxonomy" id="1429438"/>
    <lineage>
        <taxon>Bacteria</taxon>
        <taxon>Pseudomonadati</taxon>
        <taxon>Nitrospinota/Tectimicrobiota group</taxon>
        <taxon>Candidatus Tectimicrobiota</taxon>
        <taxon>Candidatus Entotheonellia</taxon>
        <taxon>Candidatus Entotheonellales</taxon>
        <taxon>Candidatus Entotheonellaceae</taxon>
        <taxon>Candidatus Entotheonella</taxon>
    </lineage>
</organism>
<evidence type="ECO:0000313" key="2">
    <source>
        <dbReference type="EMBL" id="ETW95058.1"/>
    </source>
</evidence>
<accession>W4LAD3</accession>
<proteinExistence type="predicted"/>
<evidence type="ECO:0000313" key="3">
    <source>
        <dbReference type="Proteomes" id="UP000019141"/>
    </source>
</evidence>
<dbReference type="InterPro" id="IPR027443">
    <property type="entry name" value="IPNS-like_sf"/>
</dbReference>
<dbReference type="HOGENOM" id="CLU_092409_0_0_7"/>
<dbReference type="Pfam" id="PF05118">
    <property type="entry name" value="Asp_Arg_Hydrox"/>
    <property type="match status" value="1"/>
</dbReference>
<dbReference type="EMBL" id="AZHW01000961">
    <property type="protein sequence ID" value="ETW95058.1"/>
    <property type="molecule type" value="Genomic_DNA"/>
</dbReference>
<dbReference type="AlphaFoldDB" id="W4LAD3"/>
<dbReference type="Proteomes" id="UP000019141">
    <property type="component" value="Unassembled WGS sequence"/>
</dbReference>
<dbReference type="InterPro" id="IPR007803">
    <property type="entry name" value="Asp/Arg/Pro-Hydrxlase"/>
</dbReference>
<dbReference type="SUPFAM" id="SSF51197">
    <property type="entry name" value="Clavaminate synthase-like"/>
    <property type="match status" value="1"/>
</dbReference>
<protein>
    <recommendedName>
        <fullName evidence="1">Aspartyl/asparaginy/proline hydroxylase domain-containing protein</fullName>
    </recommendedName>
</protein>
<gene>
    <name evidence="2" type="ORF">ETSY1_32165</name>
</gene>